<dbReference type="PANTHER" id="PTHR43297">
    <property type="entry name" value="OLIGOPEPTIDE TRANSPORT ATP-BINDING PROTEIN APPD"/>
    <property type="match status" value="1"/>
</dbReference>
<evidence type="ECO:0000313" key="11">
    <source>
        <dbReference type="EMBL" id="TDO47398.1"/>
    </source>
</evidence>
<feature type="domain" description="ABC transporter" evidence="10">
    <location>
        <begin position="4"/>
        <end position="241"/>
    </location>
</feature>
<gene>
    <name evidence="11" type="ORF">EV643_109295</name>
</gene>
<keyword evidence="7 11" id="KW-0067">ATP-binding</keyword>
<accession>A0A4R6KF66</accession>
<dbReference type="InterPro" id="IPR027417">
    <property type="entry name" value="P-loop_NTPase"/>
</dbReference>
<evidence type="ECO:0000256" key="3">
    <source>
        <dbReference type="ARBA" id="ARBA00022448"/>
    </source>
</evidence>
<dbReference type="AlphaFoldDB" id="A0A4R6KF66"/>
<evidence type="ECO:0000256" key="2">
    <source>
        <dbReference type="ARBA" id="ARBA00005417"/>
    </source>
</evidence>
<dbReference type="Gene3D" id="3.40.50.300">
    <property type="entry name" value="P-loop containing nucleotide triphosphate hydrolases"/>
    <property type="match status" value="2"/>
</dbReference>
<organism evidence="11 12">
    <name type="scientific">Kribbella caucasensis</name>
    <dbReference type="NCBI Taxonomy" id="2512215"/>
    <lineage>
        <taxon>Bacteria</taxon>
        <taxon>Bacillati</taxon>
        <taxon>Actinomycetota</taxon>
        <taxon>Actinomycetes</taxon>
        <taxon>Propionibacteriales</taxon>
        <taxon>Kribbellaceae</taxon>
        <taxon>Kribbella</taxon>
    </lineage>
</organism>
<keyword evidence="8" id="KW-1278">Translocase</keyword>
<dbReference type="SUPFAM" id="SSF52540">
    <property type="entry name" value="P-loop containing nucleoside triphosphate hydrolases"/>
    <property type="match status" value="2"/>
</dbReference>
<protein>
    <submittedName>
        <fullName evidence="11">Peptide/nickel transport system ATP-binding protein</fullName>
    </submittedName>
</protein>
<dbReference type="CDD" id="cd03257">
    <property type="entry name" value="ABC_NikE_OppD_transporters"/>
    <property type="match status" value="2"/>
</dbReference>
<reference evidence="11 12" key="1">
    <citation type="submission" date="2019-03" db="EMBL/GenBank/DDBJ databases">
        <title>Genomic Encyclopedia of Type Strains, Phase III (KMG-III): the genomes of soil and plant-associated and newly described type strains.</title>
        <authorList>
            <person name="Whitman W."/>
        </authorList>
    </citation>
    <scope>NUCLEOTIDE SEQUENCE [LARGE SCALE GENOMIC DNA]</scope>
    <source>
        <strain evidence="11 12">VKM Ac-2527</strain>
    </source>
</reference>
<feature type="domain" description="ABC transporter" evidence="10">
    <location>
        <begin position="262"/>
        <end position="501"/>
    </location>
</feature>
<dbReference type="GO" id="GO:0016887">
    <property type="term" value="F:ATP hydrolysis activity"/>
    <property type="evidence" value="ECO:0007669"/>
    <property type="project" value="InterPro"/>
</dbReference>
<evidence type="ECO:0000256" key="6">
    <source>
        <dbReference type="ARBA" id="ARBA00022741"/>
    </source>
</evidence>
<dbReference type="OrthoDB" id="5357528at2"/>
<evidence type="ECO:0000256" key="1">
    <source>
        <dbReference type="ARBA" id="ARBA00004202"/>
    </source>
</evidence>
<dbReference type="InterPro" id="IPR003439">
    <property type="entry name" value="ABC_transporter-like_ATP-bd"/>
</dbReference>
<dbReference type="PROSITE" id="PS00211">
    <property type="entry name" value="ABC_TRANSPORTER_1"/>
    <property type="match status" value="1"/>
</dbReference>
<dbReference type="Proteomes" id="UP000295388">
    <property type="component" value="Unassembled WGS sequence"/>
</dbReference>
<evidence type="ECO:0000256" key="5">
    <source>
        <dbReference type="ARBA" id="ARBA00022519"/>
    </source>
</evidence>
<dbReference type="InterPro" id="IPR003593">
    <property type="entry name" value="AAA+_ATPase"/>
</dbReference>
<proteinExistence type="inferred from homology"/>
<evidence type="ECO:0000256" key="4">
    <source>
        <dbReference type="ARBA" id="ARBA00022475"/>
    </source>
</evidence>
<evidence type="ECO:0000256" key="8">
    <source>
        <dbReference type="ARBA" id="ARBA00022967"/>
    </source>
</evidence>
<keyword evidence="3" id="KW-0813">Transport</keyword>
<keyword evidence="4" id="KW-1003">Cell membrane</keyword>
<comment type="subcellular location">
    <subcellularLocation>
        <location evidence="1">Cell membrane</location>
        <topology evidence="1">Peripheral membrane protein</topology>
    </subcellularLocation>
</comment>
<dbReference type="GO" id="GO:0005524">
    <property type="term" value="F:ATP binding"/>
    <property type="evidence" value="ECO:0007669"/>
    <property type="project" value="UniProtKB-KW"/>
</dbReference>
<evidence type="ECO:0000313" key="12">
    <source>
        <dbReference type="Proteomes" id="UP000295388"/>
    </source>
</evidence>
<dbReference type="EMBL" id="SNWQ01000009">
    <property type="protein sequence ID" value="TDO47398.1"/>
    <property type="molecule type" value="Genomic_DNA"/>
</dbReference>
<dbReference type="InterPro" id="IPR017871">
    <property type="entry name" value="ABC_transporter-like_CS"/>
</dbReference>
<dbReference type="PROSITE" id="PS50893">
    <property type="entry name" value="ABC_TRANSPORTER_2"/>
    <property type="match status" value="2"/>
</dbReference>
<name>A0A4R6KF66_9ACTN</name>
<keyword evidence="9" id="KW-0472">Membrane</keyword>
<comment type="similarity">
    <text evidence="2">Belongs to the ABC transporter superfamily.</text>
</comment>
<dbReference type="RefSeq" id="WP_133801751.1">
    <property type="nucleotide sequence ID" value="NZ_SNWQ01000009.1"/>
</dbReference>
<evidence type="ECO:0000256" key="7">
    <source>
        <dbReference type="ARBA" id="ARBA00022840"/>
    </source>
</evidence>
<keyword evidence="6" id="KW-0547">Nucleotide-binding</keyword>
<keyword evidence="12" id="KW-1185">Reference proteome</keyword>
<evidence type="ECO:0000256" key="9">
    <source>
        <dbReference type="ARBA" id="ARBA00023136"/>
    </source>
</evidence>
<sequence>MTVVDVRSLTVRVGSRDIVSDVSFSVGAGEIVALVGESGSGKTTTALALLGESPSGAQLTGQVEVAGSTVDSSNSPPAGVVGYIPQHPSAALNPVRRIGPVLREIARLHGGGSPVQQRVLDALRQAQMPDGSRFLRRYPHQLSGGQQQRVVLAHELVGQPKVLIADEPTTGQDAVIRAQLIEELRAVAGQGIAILLLTHDLELVRALADHVLVMHRGSAVESGPCLDVLGTPQHQYTIRLINAAGRNPAAPPPVLEESTPVVSVRRLVAGHRRVDTLHDISLEIRPRDRIAIVGRSGSGKTTLARCIAGLHPFRQGEILLWSTPLSPLLRRRSFSQLARIQYVFQDARASFNEFVPVLDQVARTAERLRGLPRAEARARAVDGLDRLGIAEANATRLPGSMSGGELQRAALVRATLAEPDLLICDEITSGLDTVTHADLLDVLGKLQEDTGCALMVITHDLAVVAGLAHGVLLMDDGRIVEHGRTADVVALMHEEASLGSAG</sequence>
<dbReference type="GO" id="GO:0005886">
    <property type="term" value="C:plasma membrane"/>
    <property type="evidence" value="ECO:0007669"/>
    <property type="project" value="UniProtKB-SubCell"/>
</dbReference>
<dbReference type="PANTHER" id="PTHR43297:SF14">
    <property type="entry name" value="ATPASE AAA-TYPE CORE DOMAIN-CONTAINING PROTEIN"/>
    <property type="match status" value="1"/>
</dbReference>
<comment type="caution">
    <text evidence="11">The sequence shown here is derived from an EMBL/GenBank/DDBJ whole genome shotgun (WGS) entry which is preliminary data.</text>
</comment>
<dbReference type="SMART" id="SM00382">
    <property type="entry name" value="AAA"/>
    <property type="match status" value="2"/>
</dbReference>
<evidence type="ECO:0000259" key="10">
    <source>
        <dbReference type="PROSITE" id="PS50893"/>
    </source>
</evidence>
<keyword evidence="5" id="KW-0997">Cell inner membrane</keyword>
<dbReference type="InterPro" id="IPR050388">
    <property type="entry name" value="ABC_Ni/Peptide_Import"/>
</dbReference>
<dbReference type="Pfam" id="PF00005">
    <property type="entry name" value="ABC_tran"/>
    <property type="match status" value="2"/>
</dbReference>